<dbReference type="InterPro" id="IPR011050">
    <property type="entry name" value="Pectin_lyase_fold/virulence"/>
</dbReference>
<sequence>MSKWPYRTFGNFFDRVFRNDLNQNFKDIESDFQEIKDDFNKVVDTVSDEAFNKVVGSAKLEWLPPVNTFDDLSTTYPNATEGKTVMTKDSGKIYRFTDLVWTEIQEIDPSAINEVDARLTSELAEKATDLEQRAVNPRQPPFNVVLDGTNEATKIQLALDYLNSRGGGILLLPKGVYIAEGLVVYSNITIKGVHRESTVIKRPNRASTDTQKFILYSKDKNIENFYLEDVTIDGNYKNLGYVTDGVKPTIQDVMIRNDVSGYTIKNIKIKNCKFINGTNEAIGVHGTYINGDLCHDVQNIEVSDCLFKDIYGNAIFMWGKDIVINNNKFYNVDDTGIGVDLSINTTITNNILKYDPNHTGYKFYDGVLGIAASYYSQMESIVSDNHVVDYLIGIKADPVHVTTDKGAKTSLIKGNIITSPNRTSADGLIHIRGASKTKVEGNIIDAYNKHGYGITIIKSEDGVVPKEIDVVNNSIYNTLRSGIHCVDGIDIKISQNTLVDCGKSGQAYPTASIFALANNDLFISSNKVKNSNVNSIQVENSTRGLISNNYLTQPINIINSPTVYKKRNIIAGNPTENEGFSTFSGTGSQTTFSIPHGLGVQPKGGVVTPCTSDAANHIYVSFDSTNINIVFKIAPVTGTNNLKFSWFVFS</sequence>
<protein>
    <submittedName>
        <fullName evidence="1">Right-handed parallel beta-helix repeat-containing protein</fullName>
    </submittedName>
</protein>
<evidence type="ECO:0000313" key="2">
    <source>
        <dbReference type="Proteomes" id="UP001526147"/>
    </source>
</evidence>
<dbReference type="EMBL" id="JAOYEY010000036">
    <property type="protein sequence ID" value="MCV9886234.1"/>
    <property type="molecule type" value="Genomic_DNA"/>
</dbReference>
<dbReference type="InterPro" id="IPR012334">
    <property type="entry name" value="Pectin_lyas_fold"/>
</dbReference>
<dbReference type="InterPro" id="IPR006626">
    <property type="entry name" value="PbH1"/>
</dbReference>
<proteinExistence type="predicted"/>
<accession>A0ABT3DGQ3</accession>
<evidence type="ECO:0000313" key="1">
    <source>
        <dbReference type="EMBL" id="MCV9886234.1"/>
    </source>
</evidence>
<dbReference type="Gene3D" id="2.160.20.10">
    <property type="entry name" value="Single-stranded right-handed beta-helix, Pectin lyase-like"/>
    <property type="match status" value="1"/>
</dbReference>
<dbReference type="RefSeq" id="WP_264142862.1">
    <property type="nucleotide sequence ID" value="NZ_JAOYEY010000036.1"/>
</dbReference>
<reference evidence="1 2" key="1">
    <citation type="submission" date="2022-10" db="EMBL/GenBank/DDBJ databases">
        <title>Draft genome assembly of moderately radiation resistant bacterium Metabacillus halosaccharovorans.</title>
        <authorList>
            <person name="Pal S."/>
            <person name="Gopinathan A."/>
        </authorList>
    </citation>
    <scope>NUCLEOTIDE SEQUENCE [LARGE SCALE GENOMIC DNA]</scope>
    <source>
        <strain evidence="1 2">VITHBRA001</strain>
    </source>
</reference>
<dbReference type="SMART" id="SM00710">
    <property type="entry name" value="PbH1"/>
    <property type="match status" value="7"/>
</dbReference>
<keyword evidence="2" id="KW-1185">Reference proteome</keyword>
<dbReference type="SUPFAM" id="SSF51126">
    <property type="entry name" value="Pectin lyase-like"/>
    <property type="match status" value="1"/>
</dbReference>
<comment type="caution">
    <text evidence="1">The sequence shown here is derived from an EMBL/GenBank/DDBJ whole genome shotgun (WGS) entry which is preliminary data.</text>
</comment>
<name>A0ABT3DGQ3_9BACI</name>
<gene>
    <name evidence="1" type="ORF">OIH86_11245</name>
</gene>
<dbReference type="Proteomes" id="UP001526147">
    <property type="component" value="Unassembled WGS sequence"/>
</dbReference>
<organism evidence="1 2">
    <name type="scientific">Metabacillus halosaccharovorans</name>
    <dbReference type="NCBI Taxonomy" id="930124"/>
    <lineage>
        <taxon>Bacteria</taxon>
        <taxon>Bacillati</taxon>
        <taxon>Bacillota</taxon>
        <taxon>Bacilli</taxon>
        <taxon>Bacillales</taxon>
        <taxon>Bacillaceae</taxon>
        <taxon>Metabacillus</taxon>
    </lineage>
</organism>